<sequence length="28" mass="3354">MPHYGTKSLETLKFISWIWSLCEGKRLE</sequence>
<keyword evidence="2" id="KW-1185">Reference proteome</keyword>
<gene>
    <name evidence="1" type="ORF">Gotri_023861</name>
</gene>
<proteinExistence type="predicted"/>
<dbReference type="Proteomes" id="UP000593568">
    <property type="component" value="Unassembled WGS sequence"/>
</dbReference>
<organism evidence="1 2">
    <name type="scientific">Gossypium trilobum</name>
    <dbReference type="NCBI Taxonomy" id="34281"/>
    <lineage>
        <taxon>Eukaryota</taxon>
        <taxon>Viridiplantae</taxon>
        <taxon>Streptophyta</taxon>
        <taxon>Embryophyta</taxon>
        <taxon>Tracheophyta</taxon>
        <taxon>Spermatophyta</taxon>
        <taxon>Magnoliopsida</taxon>
        <taxon>eudicotyledons</taxon>
        <taxon>Gunneridae</taxon>
        <taxon>Pentapetalae</taxon>
        <taxon>rosids</taxon>
        <taxon>malvids</taxon>
        <taxon>Malvales</taxon>
        <taxon>Malvaceae</taxon>
        <taxon>Malvoideae</taxon>
        <taxon>Gossypium</taxon>
    </lineage>
</organism>
<protein>
    <submittedName>
        <fullName evidence="1">Uncharacterized protein</fullName>
    </submittedName>
</protein>
<name>A0A7J9DKA0_9ROSI</name>
<reference evidence="1 2" key="1">
    <citation type="journal article" date="2019" name="Genome Biol. Evol.">
        <title>Insights into the evolution of the New World diploid cottons (Gossypium, subgenus Houzingenia) based on genome sequencing.</title>
        <authorList>
            <person name="Grover C.E."/>
            <person name="Arick M.A. 2nd"/>
            <person name="Thrash A."/>
            <person name="Conover J.L."/>
            <person name="Sanders W.S."/>
            <person name="Peterson D.G."/>
            <person name="Frelichowski J.E."/>
            <person name="Scheffler J.A."/>
            <person name="Scheffler B.E."/>
            <person name="Wendel J.F."/>
        </authorList>
    </citation>
    <scope>NUCLEOTIDE SEQUENCE [LARGE SCALE GENOMIC DNA]</scope>
    <source>
        <strain evidence="1">8</strain>
        <tissue evidence="1">Leaf</tissue>
    </source>
</reference>
<accession>A0A7J9DKA0</accession>
<evidence type="ECO:0000313" key="1">
    <source>
        <dbReference type="EMBL" id="MBA0761180.1"/>
    </source>
</evidence>
<dbReference type="EMBL" id="JABEZW010000003">
    <property type="protein sequence ID" value="MBA0761180.1"/>
    <property type="molecule type" value="Genomic_DNA"/>
</dbReference>
<comment type="caution">
    <text evidence="1">The sequence shown here is derived from an EMBL/GenBank/DDBJ whole genome shotgun (WGS) entry which is preliminary data.</text>
</comment>
<dbReference type="AlphaFoldDB" id="A0A7J9DKA0"/>
<evidence type="ECO:0000313" key="2">
    <source>
        <dbReference type="Proteomes" id="UP000593568"/>
    </source>
</evidence>